<keyword evidence="7 8" id="KW-0998">Cell outer membrane</keyword>
<keyword evidence="14" id="KW-1185">Reference proteome</keyword>
<dbReference type="NCBIfam" id="TIGR04056">
    <property type="entry name" value="OMP_RagA_SusC"/>
    <property type="match status" value="1"/>
</dbReference>
<evidence type="ECO:0000259" key="11">
    <source>
        <dbReference type="Pfam" id="PF00593"/>
    </source>
</evidence>
<dbReference type="Pfam" id="PF00593">
    <property type="entry name" value="TonB_dep_Rec_b-barrel"/>
    <property type="match status" value="1"/>
</dbReference>
<dbReference type="Proteomes" id="UP001610063">
    <property type="component" value="Unassembled WGS sequence"/>
</dbReference>
<dbReference type="InterPro" id="IPR023996">
    <property type="entry name" value="TonB-dep_OMP_SusC/RagA"/>
</dbReference>
<dbReference type="RefSeq" id="WP_395418058.1">
    <property type="nucleotide sequence ID" value="NZ_JBIPKE010000018.1"/>
</dbReference>
<keyword evidence="3 8" id="KW-1134">Transmembrane beta strand</keyword>
<reference evidence="13 14" key="1">
    <citation type="journal article" date="2013" name="Int. J. Syst. Evol. Microbiol.">
        <title>Marinoscillum luteum sp. nov., isolated from marine sediment.</title>
        <authorList>
            <person name="Cha I.T."/>
            <person name="Park S.J."/>
            <person name="Kim S.J."/>
            <person name="Kim J.G."/>
            <person name="Jung M.Y."/>
            <person name="Shin K.S."/>
            <person name="Kwon K.K."/>
            <person name="Yang S.H."/>
            <person name="Seo Y.S."/>
            <person name="Rhee S.K."/>
        </authorList>
    </citation>
    <scope>NUCLEOTIDE SEQUENCE [LARGE SCALE GENOMIC DNA]</scope>
    <source>
        <strain evidence="13 14">KCTC 23939</strain>
    </source>
</reference>
<feature type="signal peptide" evidence="10">
    <location>
        <begin position="1"/>
        <end position="20"/>
    </location>
</feature>
<comment type="subcellular location">
    <subcellularLocation>
        <location evidence="1 8">Cell outer membrane</location>
        <topology evidence="1 8">Multi-pass membrane protein</topology>
    </subcellularLocation>
</comment>
<evidence type="ECO:0000256" key="3">
    <source>
        <dbReference type="ARBA" id="ARBA00022452"/>
    </source>
</evidence>
<feature type="domain" description="TonB-dependent receptor-like beta-barrel" evidence="11">
    <location>
        <begin position="389"/>
        <end position="882"/>
    </location>
</feature>
<protein>
    <submittedName>
        <fullName evidence="13">SusC/RagA family TonB-linked outer membrane protein</fullName>
    </submittedName>
</protein>
<dbReference type="InterPro" id="IPR008969">
    <property type="entry name" value="CarboxyPept-like_regulatory"/>
</dbReference>
<evidence type="ECO:0000256" key="9">
    <source>
        <dbReference type="RuleBase" id="RU003357"/>
    </source>
</evidence>
<dbReference type="Gene3D" id="2.170.130.10">
    <property type="entry name" value="TonB-dependent receptor, plug domain"/>
    <property type="match status" value="1"/>
</dbReference>
<keyword evidence="10" id="KW-0732">Signal</keyword>
<evidence type="ECO:0000256" key="4">
    <source>
        <dbReference type="ARBA" id="ARBA00022692"/>
    </source>
</evidence>
<keyword evidence="4 8" id="KW-0812">Transmembrane</keyword>
<dbReference type="SUPFAM" id="SSF49464">
    <property type="entry name" value="Carboxypeptidase regulatory domain-like"/>
    <property type="match status" value="1"/>
</dbReference>
<organism evidence="13 14">
    <name type="scientific">Marinoscillum luteum</name>
    <dbReference type="NCBI Taxonomy" id="861051"/>
    <lineage>
        <taxon>Bacteria</taxon>
        <taxon>Pseudomonadati</taxon>
        <taxon>Bacteroidota</taxon>
        <taxon>Cytophagia</taxon>
        <taxon>Cytophagales</taxon>
        <taxon>Reichenbachiellaceae</taxon>
        <taxon>Marinoscillum</taxon>
    </lineage>
</organism>
<sequence length="997" mass="108929">MKKYTLLIIVTLVSCATLWAQQSVSGQVKDADEGFGLPGVTVLEKGTNNGTITDVDGYYTITVAEGAVLTFSFVGYQTPEVAVGNRTNISVNMETDLTELSEIVVIGYGQVQKSDLTGAVASVQAKDFNKGVLTSPQDLLVGRIAGVQVTTNSGAPGSAATIRIRGGSSLSASNDPLIVIDGFPVDNTTISGLSNPLSTINPSDIESFTVLKDASATAIYGARASNGVIIVTTKKGQSGKPKFSVSSRTSVSTPIAYVDVLDGDEYRTLVNGLHEEGFSGINDAALNRLGTENTNWQKEIYQTAISQDVNVNASGAIKDIPFRVSYGYTDQEGILKTTYMKRHSISVNTNPSFFNDQLKVNLNVKETLANTGFGDQGAVGAAVNFDPTQSVYADNTKYGGYFAWTTENLPDGTMDPDGPANTFSSNPVALLKLRNNVADVNRLIGNIQFDYALPFLPGLSANLNLGMDRSNTDGIDDALPGSTWTYRDYTGENGRLLDYDATNSSELLDFYLKYKKDFTDHQLELTGGYSYQHFQREGSTFNRNGDQTQVVEDSRYINENFLISFFGRLNYIFKNKYLLTATLRNDGSSRFTGENRWGLFPALAAGWKISEEGFMSAVPVVSNLKLRLGYGVTGQQDVTSNQYPALPIYRESIGGASYQFGDTFVNTLRPDPYDANIKWEETTTYNVGVDYGFFDDRVYGSVELYKRETRDLINNIPIAAGSNFSNFLITNVGNLENEGVEVTLNVRPVLKPDFTWNIGVNFTHNTNQITKLTKTDDPDYQGVAVGAISGGVGNMIQIHTVGYPANSFYVFQQVYGTDGQPLEGLYVNRTGETGAVTSNELNKYHYYSPAPEVLMGFNSRVAYKQFDFSFSSRLSLNNYVYNNLQSGGVLSGLYTTSGGGYFNNITASAANRGFTNPQYWSDTFVENASFFKMDNISLGYSLDKLFTDAIKLHVSLTVQNAFIITNYDGLDPEVSGGIDNNIYPRPRTFLLGLNLSF</sequence>
<evidence type="ECO:0000313" key="13">
    <source>
        <dbReference type="EMBL" id="MFH6984654.1"/>
    </source>
</evidence>
<dbReference type="InterPro" id="IPR039426">
    <property type="entry name" value="TonB-dep_rcpt-like"/>
</dbReference>
<keyword evidence="5 9" id="KW-0798">TonB box</keyword>
<keyword evidence="2 8" id="KW-0813">Transport</keyword>
<comment type="caution">
    <text evidence="13">The sequence shown here is derived from an EMBL/GenBank/DDBJ whole genome shotgun (WGS) entry which is preliminary data.</text>
</comment>
<name>A0ABW7ND12_9BACT</name>
<evidence type="ECO:0000259" key="12">
    <source>
        <dbReference type="Pfam" id="PF07715"/>
    </source>
</evidence>
<comment type="similarity">
    <text evidence="8 9">Belongs to the TonB-dependent receptor family.</text>
</comment>
<dbReference type="InterPro" id="IPR037066">
    <property type="entry name" value="Plug_dom_sf"/>
</dbReference>
<evidence type="ECO:0000313" key="14">
    <source>
        <dbReference type="Proteomes" id="UP001610063"/>
    </source>
</evidence>
<evidence type="ECO:0000256" key="6">
    <source>
        <dbReference type="ARBA" id="ARBA00023136"/>
    </source>
</evidence>
<proteinExistence type="inferred from homology"/>
<accession>A0ABW7ND12</accession>
<dbReference type="InterPro" id="IPR023997">
    <property type="entry name" value="TonB-dep_OMP_SusC/RagA_CS"/>
</dbReference>
<evidence type="ECO:0000256" key="10">
    <source>
        <dbReference type="SAM" id="SignalP"/>
    </source>
</evidence>
<evidence type="ECO:0000256" key="7">
    <source>
        <dbReference type="ARBA" id="ARBA00023237"/>
    </source>
</evidence>
<dbReference type="Gene3D" id="2.40.170.20">
    <property type="entry name" value="TonB-dependent receptor, beta-barrel domain"/>
    <property type="match status" value="1"/>
</dbReference>
<gene>
    <name evidence="13" type="ORF">ACHKAR_14460</name>
</gene>
<dbReference type="InterPro" id="IPR012910">
    <property type="entry name" value="Plug_dom"/>
</dbReference>
<dbReference type="InterPro" id="IPR000531">
    <property type="entry name" value="Beta-barrel_TonB"/>
</dbReference>
<dbReference type="EMBL" id="JBIPKE010000018">
    <property type="protein sequence ID" value="MFH6984654.1"/>
    <property type="molecule type" value="Genomic_DNA"/>
</dbReference>
<dbReference type="Pfam" id="PF13715">
    <property type="entry name" value="CarbopepD_reg_2"/>
    <property type="match status" value="1"/>
</dbReference>
<keyword evidence="6 8" id="KW-0472">Membrane</keyword>
<evidence type="ECO:0000256" key="5">
    <source>
        <dbReference type="ARBA" id="ARBA00023077"/>
    </source>
</evidence>
<evidence type="ECO:0000256" key="8">
    <source>
        <dbReference type="PROSITE-ProRule" id="PRU01360"/>
    </source>
</evidence>
<evidence type="ECO:0000256" key="1">
    <source>
        <dbReference type="ARBA" id="ARBA00004571"/>
    </source>
</evidence>
<dbReference type="SUPFAM" id="SSF56935">
    <property type="entry name" value="Porins"/>
    <property type="match status" value="1"/>
</dbReference>
<feature type="domain" description="TonB-dependent receptor plug" evidence="12">
    <location>
        <begin position="113"/>
        <end position="228"/>
    </location>
</feature>
<dbReference type="Gene3D" id="2.60.40.1120">
    <property type="entry name" value="Carboxypeptidase-like, regulatory domain"/>
    <property type="match status" value="1"/>
</dbReference>
<dbReference type="NCBIfam" id="TIGR04057">
    <property type="entry name" value="SusC_RagA_signa"/>
    <property type="match status" value="1"/>
</dbReference>
<evidence type="ECO:0000256" key="2">
    <source>
        <dbReference type="ARBA" id="ARBA00022448"/>
    </source>
</evidence>
<dbReference type="InterPro" id="IPR036942">
    <property type="entry name" value="Beta-barrel_TonB_sf"/>
</dbReference>
<dbReference type="PROSITE" id="PS51257">
    <property type="entry name" value="PROKAR_LIPOPROTEIN"/>
    <property type="match status" value="1"/>
</dbReference>
<dbReference type="Pfam" id="PF07715">
    <property type="entry name" value="Plug"/>
    <property type="match status" value="1"/>
</dbReference>
<feature type="chain" id="PRO_5046638010" evidence="10">
    <location>
        <begin position="21"/>
        <end position="997"/>
    </location>
</feature>
<dbReference type="PROSITE" id="PS52016">
    <property type="entry name" value="TONB_DEPENDENT_REC_3"/>
    <property type="match status" value="1"/>
</dbReference>